<evidence type="ECO:0000313" key="2">
    <source>
        <dbReference type="Proteomes" id="UP000193944"/>
    </source>
</evidence>
<keyword evidence="2" id="KW-1185">Reference proteome</keyword>
<dbReference type="EMBL" id="MCFG01000027">
    <property type="protein sequence ID" value="ORX86006.1"/>
    <property type="molecule type" value="Genomic_DNA"/>
</dbReference>
<sequence>MDGFMGIILDLGKPVKVVGTDRSKTYVFEQSKWMDGLRYCQLISMEDIARVTRNFQYDGSLCLRFDWGEKEGIIFNPKFVYKGALANDEITGEGTMIKNTGEILTGKFYRGIYKGEK</sequence>
<accession>A0A1Y1XKN0</accession>
<proteinExistence type="predicted"/>
<dbReference type="Proteomes" id="UP000193944">
    <property type="component" value="Unassembled WGS sequence"/>
</dbReference>
<dbReference type="AlphaFoldDB" id="A0A1Y1XKN0"/>
<gene>
    <name evidence="1" type="ORF">BCR32DRAFT_325198</name>
</gene>
<name>A0A1Y1XKN0_9FUNG</name>
<evidence type="ECO:0000313" key="1">
    <source>
        <dbReference type="EMBL" id="ORX86006.1"/>
    </source>
</evidence>
<reference evidence="1 2" key="2">
    <citation type="submission" date="2016-08" db="EMBL/GenBank/DDBJ databases">
        <title>Pervasive Adenine N6-methylation of Active Genes in Fungi.</title>
        <authorList>
            <consortium name="DOE Joint Genome Institute"/>
            <person name="Mondo S.J."/>
            <person name="Dannebaum R.O."/>
            <person name="Kuo R.C."/>
            <person name="Labutti K."/>
            <person name="Haridas S."/>
            <person name="Kuo A."/>
            <person name="Salamov A."/>
            <person name="Ahrendt S.R."/>
            <person name="Lipzen A."/>
            <person name="Sullivan W."/>
            <person name="Andreopoulos W.B."/>
            <person name="Clum A."/>
            <person name="Lindquist E."/>
            <person name="Daum C."/>
            <person name="Ramamoorthy G.K."/>
            <person name="Gryganskyi A."/>
            <person name="Culley D."/>
            <person name="Magnuson J.K."/>
            <person name="James T.Y."/>
            <person name="O'Malley M.A."/>
            <person name="Stajich J.E."/>
            <person name="Spatafora J.W."/>
            <person name="Visel A."/>
            <person name="Grigoriev I.V."/>
        </authorList>
    </citation>
    <scope>NUCLEOTIDE SEQUENCE [LARGE SCALE GENOMIC DNA]</scope>
    <source>
        <strain evidence="1 2">S4</strain>
    </source>
</reference>
<organism evidence="1 2">
    <name type="scientific">Anaeromyces robustus</name>
    <dbReference type="NCBI Taxonomy" id="1754192"/>
    <lineage>
        <taxon>Eukaryota</taxon>
        <taxon>Fungi</taxon>
        <taxon>Fungi incertae sedis</taxon>
        <taxon>Chytridiomycota</taxon>
        <taxon>Chytridiomycota incertae sedis</taxon>
        <taxon>Neocallimastigomycetes</taxon>
        <taxon>Neocallimastigales</taxon>
        <taxon>Neocallimastigaceae</taxon>
        <taxon>Anaeromyces</taxon>
    </lineage>
</organism>
<protein>
    <submittedName>
        <fullName evidence="1">Uncharacterized protein</fullName>
    </submittedName>
</protein>
<comment type="caution">
    <text evidence="1">The sequence shown here is derived from an EMBL/GenBank/DDBJ whole genome shotgun (WGS) entry which is preliminary data.</text>
</comment>
<reference evidence="1 2" key="1">
    <citation type="submission" date="2016-08" db="EMBL/GenBank/DDBJ databases">
        <title>A Parts List for Fungal Cellulosomes Revealed by Comparative Genomics.</title>
        <authorList>
            <consortium name="DOE Joint Genome Institute"/>
            <person name="Haitjema C.H."/>
            <person name="Gilmore S.P."/>
            <person name="Henske J.K."/>
            <person name="Solomon K.V."/>
            <person name="De Groot R."/>
            <person name="Kuo A."/>
            <person name="Mondo S.J."/>
            <person name="Salamov A.A."/>
            <person name="Labutti K."/>
            <person name="Zhao Z."/>
            <person name="Chiniquy J."/>
            <person name="Barry K."/>
            <person name="Brewer H.M."/>
            <person name="Purvine S.O."/>
            <person name="Wright A.T."/>
            <person name="Boxma B."/>
            <person name="Van Alen T."/>
            <person name="Hackstein J.H."/>
            <person name="Baker S.E."/>
            <person name="Grigoriev I.V."/>
            <person name="O'Malley M.A."/>
        </authorList>
    </citation>
    <scope>NUCLEOTIDE SEQUENCE [LARGE SCALE GENOMIC DNA]</scope>
    <source>
        <strain evidence="1 2">S4</strain>
    </source>
</reference>